<feature type="signal peptide" evidence="1">
    <location>
        <begin position="1"/>
        <end position="25"/>
    </location>
</feature>
<evidence type="ECO:0000256" key="1">
    <source>
        <dbReference type="SAM" id="SignalP"/>
    </source>
</evidence>
<feature type="chain" id="PRO_5008904135" evidence="1">
    <location>
        <begin position="26"/>
        <end position="99"/>
    </location>
</feature>
<dbReference type="Proteomes" id="UP000094527">
    <property type="component" value="Unassembled WGS sequence"/>
</dbReference>
<keyword evidence="1" id="KW-0732">Signal</keyword>
<proteinExistence type="predicted"/>
<dbReference type="AlphaFoldDB" id="A0A1D2MJB0"/>
<gene>
    <name evidence="2" type="ORF">Ocin01_13671</name>
</gene>
<reference evidence="2 3" key="1">
    <citation type="journal article" date="2016" name="Genome Biol. Evol.">
        <title>Gene Family Evolution Reflects Adaptation to Soil Environmental Stressors in the Genome of the Collembolan Orchesella cincta.</title>
        <authorList>
            <person name="Faddeeva-Vakhrusheva A."/>
            <person name="Derks M.F."/>
            <person name="Anvar S.Y."/>
            <person name="Agamennone V."/>
            <person name="Suring W."/>
            <person name="Smit S."/>
            <person name="van Straalen N.M."/>
            <person name="Roelofs D."/>
        </authorList>
    </citation>
    <scope>NUCLEOTIDE SEQUENCE [LARGE SCALE GENOMIC DNA]</scope>
    <source>
        <tissue evidence="2">Mixed pool</tissue>
    </source>
</reference>
<protein>
    <submittedName>
        <fullName evidence="2">Uncharacterized protein</fullName>
    </submittedName>
</protein>
<evidence type="ECO:0000313" key="2">
    <source>
        <dbReference type="EMBL" id="ODM93012.1"/>
    </source>
</evidence>
<name>A0A1D2MJB0_ORCCI</name>
<keyword evidence="3" id="KW-1185">Reference proteome</keyword>
<comment type="caution">
    <text evidence="2">The sequence shown here is derived from an EMBL/GenBank/DDBJ whole genome shotgun (WGS) entry which is preliminary data.</text>
</comment>
<accession>A0A1D2MJB0</accession>
<sequence length="99" mass="11294">MKGRYVFILAVAAAFAAVLFSAVNAISCRKNGVYKPLTPEDQAACRMCDFYYCLWYPQLNVWFVYPQNCTRPPGVNMTWNYTFSDTTKRCVLNGTTLLI</sequence>
<evidence type="ECO:0000313" key="3">
    <source>
        <dbReference type="Proteomes" id="UP000094527"/>
    </source>
</evidence>
<dbReference type="EMBL" id="LJIJ01001099">
    <property type="protein sequence ID" value="ODM93012.1"/>
    <property type="molecule type" value="Genomic_DNA"/>
</dbReference>
<organism evidence="2 3">
    <name type="scientific">Orchesella cincta</name>
    <name type="common">Springtail</name>
    <name type="synonym">Podura cincta</name>
    <dbReference type="NCBI Taxonomy" id="48709"/>
    <lineage>
        <taxon>Eukaryota</taxon>
        <taxon>Metazoa</taxon>
        <taxon>Ecdysozoa</taxon>
        <taxon>Arthropoda</taxon>
        <taxon>Hexapoda</taxon>
        <taxon>Collembola</taxon>
        <taxon>Entomobryomorpha</taxon>
        <taxon>Entomobryoidea</taxon>
        <taxon>Orchesellidae</taxon>
        <taxon>Orchesellinae</taxon>
        <taxon>Orchesella</taxon>
    </lineage>
</organism>